<comment type="caution">
    <text evidence="3">The sequence shown here is derived from an EMBL/GenBank/DDBJ whole genome shotgun (WGS) entry which is preliminary data.</text>
</comment>
<keyword evidence="4" id="KW-1185">Reference proteome</keyword>
<dbReference type="SUPFAM" id="SSF54593">
    <property type="entry name" value="Glyoxalase/Bleomycin resistance protein/Dihydroxybiphenyl dioxygenase"/>
    <property type="match status" value="2"/>
</dbReference>
<keyword evidence="3" id="KW-0456">Lyase</keyword>
<protein>
    <submittedName>
        <fullName evidence="3">Catechol 2,3-dioxygenase-like lactoylglutathione lyase family enzyme</fullName>
    </submittedName>
</protein>
<dbReference type="GO" id="GO:0046872">
    <property type="term" value="F:metal ion binding"/>
    <property type="evidence" value="ECO:0007669"/>
    <property type="project" value="UniProtKB-KW"/>
</dbReference>
<dbReference type="Pfam" id="PF00903">
    <property type="entry name" value="Glyoxalase"/>
    <property type="match status" value="2"/>
</dbReference>
<feature type="domain" description="VOC" evidence="2">
    <location>
        <begin position="188"/>
        <end position="330"/>
    </location>
</feature>
<dbReference type="Gene3D" id="3.10.180.10">
    <property type="entry name" value="2,3-Dihydroxybiphenyl 1,2-Dioxygenase, domain 1"/>
    <property type="match status" value="2"/>
</dbReference>
<feature type="domain" description="VOC" evidence="2">
    <location>
        <begin position="23"/>
        <end position="169"/>
    </location>
</feature>
<keyword evidence="1" id="KW-0479">Metal-binding</keyword>
<dbReference type="AlphaFoldDB" id="A0AAE4BVA2"/>
<dbReference type="EMBL" id="JAVDQD010000009">
    <property type="protein sequence ID" value="MDR6241558.1"/>
    <property type="molecule type" value="Genomic_DNA"/>
</dbReference>
<evidence type="ECO:0000259" key="2">
    <source>
        <dbReference type="PROSITE" id="PS51819"/>
    </source>
</evidence>
<organism evidence="3 4">
    <name type="scientific">Aureibacter tunicatorum</name>
    <dbReference type="NCBI Taxonomy" id="866807"/>
    <lineage>
        <taxon>Bacteria</taxon>
        <taxon>Pseudomonadati</taxon>
        <taxon>Bacteroidota</taxon>
        <taxon>Cytophagia</taxon>
        <taxon>Cytophagales</taxon>
        <taxon>Persicobacteraceae</taxon>
        <taxon>Aureibacter</taxon>
    </lineage>
</organism>
<proteinExistence type="predicted"/>
<dbReference type="InterPro" id="IPR029068">
    <property type="entry name" value="Glyas_Bleomycin-R_OHBP_Dase"/>
</dbReference>
<dbReference type="InterPro" id="IPR037523">
    <property type="entry name" value="VOC_core"/>
</dbReference>
<dbReference type="PROSITE" id="PS51819">
    <property type="entry name" value="VOC"/>
    <property type="match status" value="2"/>
</dbReference>
<reference evidence="3" key="1">
    <citation type="submission" date="2023-07" db="EMBL/GenBank/DDBJ databases">
        <title>Genomic Encyclopedia of Type Strains, Phase IV (KMG-IV): sequencing the most valuable type-strain genomes for metagenomic binning, comparative biology and taxonomic classification.</title>
        <authorList>
            <person name="Goeker M."/>
        </authorList>
    </citation>
    <scope>NUCLEOTIDE SEQUENCE</scope>
    <source>
        <strain evidence="3">DSM 26174</strain>
    </source>
</reference>
<accession>A0AAE4BVA2</accession>
<dbReference type="RefSeq" id="WP_309942439.1">
    <property type="nucleotide sequence ID" value="NZ_AP025307.1"/>
</dbReference>
<dbReference type="InterPro" id="IPR004360">
    <property type="entry name" value="Glyas_Fos-R_dOase_dom"/>
</dbReference>
<gene>
    <name evidence="3" type="ORF">HNQ88_004645</name>
</gene>
<dbReference type="GO" id="GO:0004493">
    <property type="term" value="F:methylmalonyl-CoA epimerase activity"/>
    <property type="evidence" value="ECO:0007669"/>
    <property type="project" value="TreeGrafter"/>
</dbReference>
<evidence type="ECO:0000256" key="1">
    <source>
        <dbReference type="ARBA" id="ARBA00022723"/>
    </source>
</evidence>
<dbReference type="CDD" id="cd06587">
    <property type="entry name" value="VOC"/>
    <property type="match status" value="1"/>
</dbReference>
<evidence type="ECO:0000313" key="4">
    <source>
        <dbReference type="Proteomes" id="UP001185092"/>
    </source>
</evidence>
<dbReference type="PANTHER" id="PTHR43048:SF3">
    <property type="entry name" value="METHYLMALONYL-COA EPIMERASE, MITOCHONDRIAL"/>
    <property type="match status" value="1"/>
</dbReference>
<dbReference type="PANTHER" id="PTHR43048">
    <property type="entry name" value="METHYLMALONYL-COA EPIMERASE"/>
    <property type="match status" value="1"/>
</dbReference>
<dbReference type="InterPro" id="IPR051785">
    <property type="entry name" value="MMCE/EMCE_epimerase"/>
</dbReference>
<dbReference type="GO" id="GO:0016829">
    <property type="term" value="F:lyase activity"/>
    <property type="evidence" value="ECO:0007669"/>
    <property type="project" value="UniProtKB-KW"/>
</dbReference>
<dbReference type="GO" id="GO:0046491">
    <property type="term" value="P:L-methylmalonyl-CoA metabolic process"/>
    <property type="evidence" value="ECO:0007669"/>
    <property type="project" value="TreeGrafter"/>
</dbReference>
<dbReference type="Proteomes" id="UP001185092">
    <property type="component" value="Unassembled WGS sequence"/>
</dbReference>
<name>A0AAE4BVA2_9BACT</name>
<sequence length="331" mass="37786">MKKFKYVITLVVVLFVGAFESKSQNVITVKLPVSDMERSLKFYQDAFDCEVVSDKIYQGDEIEAIEQIFNCVIREVELKLGESSLTLKQFLSPQGRPIPFDAKSNDVIFQHLAIVVSDMDKAFDKLTKMNAGRISNAPQTLPKWNKAASGISAYYFRDPDNHPLELIYFPKGKGKSNWHAKSKKLFMGIDHTAIAVIDTDTSLKFYEDFIGLNVLGGSFNYGKEQEHLNGVRYSKVRITGLASENVDRHSGVEFLEYLRPEGGMLYPKDTQNNDFWNLQTIIEVPDLEKLYKKAQFKKMNVSEEGIIAFDGQRFLELRDPNGHQVYLVQKK</sequence>
<evidence type="ECO:0000313" key="3">
    <source>
        <dbReference type="EMBL" id="MDR6241558.1"/>
    </source>
</evidence>